<dbReference type="Proteomes" id="UP000029999">
    <property type="component" value="Unassembled WGS sequence"/>
</dbReference>
<comment type="caution">
    <text evidence="1">The sequence shown here is derived from an EMBL/GenBank/DDBJ whole genome shotgun (WGS) entry which is preliminary data.</text>
</comment>
<proteinExistence type="predicted"/>
<name>A0A0A0BFF0_9GAMM</name>
<sequence length="50" mass="5575">MLWSKPGKVPTSDHAFLTQRLTLGLRSKTAVTANWSEGESSMAMKQQVRI</sequence>
<dbReference type="STRING" id="392484.LP43_0833"/>
<protein>
    <submittedName>
        <fullName evidence="1">Uncharacterized protein</fullName>
    </submittedName>
</protein>
<gene>
    <name evidence="1" type="ORF">LP43_0833</name>
</gene>
<organism evidence="1 2">
    <name type="scientific">Methylophaga thiooxydans</name>
    <dbReference type="NCBI Taxonomy" id="392484"/>
    <lineage>
        <taxon>Bacteria</taxon>
        <taxon>Pseudomonadati</taxon>
        <taxon>Pseudomonadota</taxon>
        <taxon>Gammaproteobacteria</taxon>
        <taxon>Thiotrichales</taxon>
        <taxon>Piscirickettsiaceae</taxon>
        <taxon>Methylophaga</taxon>
    </lineage>
</organism>
<evidence type="ECO:0000313" key="2">
    <source>
        <dbReference type="Proteomes" id="UP000029999"/>
    </source>
</evidence>
<evidence type="ECO:0000313" key="1">
    <source>
        <dbReference type="EMBL" id="KGM07223.1"/>
    </source>
</evidence>
<accession>A0A0A0BFF0</accession>
<reference evidence="1 2" key="1">
    <citation type="submission" date="2014-09" db="EMBL/GenBank/DDBJ databases">
        <authorList>
            <person name="Grob C."/>
            <person name="Taubert M."/>
            <person name="Howat A.M."/>
            <person name="Burns O.J."/>
            <person name="Dixon J.L."/>
            <person name="Chen Y."/>
            <person name="Murrell J.C."/>
        </authorList>
    </citation>
    <scope>NUCLEOTIDE SEQUENCE [LARGE SCALE GENOMIC DNA]</scope>
    <source>
        <strain evidence="1">L4</strain>
    </source>
</reference>
<dbReference type="EMBL" id="JRQD01000002">
    <property type="protein sequence ID" value="KGM07223.1"/>
    <property type="molecule type" value="Genomic_DNA"/>
</dbReference>
<dbReference type="AlphaFoldDB" id="A0A0A0BFF0"/>